<dbReference type="AlphaFoldDB" id="C2MEI3"/>
<evidence type="ECO:0000313" key="2">
    <source>
        <dbReference type="Proteomes" id="UP000003303"/>
    </source>
</evidence>
<dbReference type="Proteomes" id="UP000003303">
    <property type="component" value="Unassembled WGS sequence"/>
</dbReference>
<organism evidence="1 2">
    <name type="scientific">Porphyromonas uenonis 60-3</name>
    <dbReference type="NCBI Taxonomy" id="596327"/>
    <lineage>
        <taxon>Bacteria</taxon>
        <taxon>Pseudomonadati</taxon>
        <taxon>Bacteroidota</taxon>
        <taxon>Bacteroidia</taxon>
        <taxon>Bacteroidales</taxon>
        <taxon>Porphyromonadaceae</taxon>
        <taxon>Porphyromonas</taxon>
    </lineage>
</organism>
<gene>
    <name evidence="1" type="ORF">PORUE0001_0727</name>
</gene>
<dbReference type="RefSeq" id="WP_007366257.1">
    <property type="nucleotide sequence ID" value="NZ_ACLR01000244.1"/>
</dbReference>
<feature type="non-terminal residue" evidence="1">
    <location>
        <position position="1"/>
    </location>
</feature>
<protein>
    <submittedName>
        <fullName evidence="1">Uncharacterized protein</fullName>
    </submittedName>
</protein>
<accession>C2MEI3</accession>
<proteinExistence type="predicted"/>
<reference evidence="1 2" key="1">
    <citation type="submission" date="2009-04" db="EMBL/GenBank/DDBJ databases">
        <authorList>
            <person name="Sebastian Y."/>
            <person name="Madupu R."/>
            <person name="Durkin A.S."/>
            <person name="Torralba M."/>
            <person name="Methe B."/>
            <person name="Sutton G.G."/>
            <person name="Strausberg R.L."/>
            <person name="Nelson K.E."/>
        </authorList>
    </citation>
    <scope>NUCLEOTIDE SEQUENCE [LARGE SCALE GENOMIC DNA]</scope>
    <source>
        <strain evidence="1 2">60-3</strain>
    </source>
</reference>
<evidence type="ECO:0000313" key="1">
    <source>
        <dbReference type="EMBL" id="EEK15869.1"/>
    </source>
</evidence>
<dbReference type="OrthoDB" id="1151433at2"/>
<keyword evidence="2" id="KW-1185">Reference proteome</keyword>
<comment type="caution">
    <text evidence="1">The sequence shown here is derived from an EMBL/GenBank/DDBJ whole genome shotgun (WGS) entry which is preliminary data.</text>
</comment>
<sequence length="342" mass="37506">SPDNSQIPPIGDVAQGENGNYYINGADTGIAIKPNHKPVVTIVDGYYYIDGVKTPVPAPPAPVAPQYPNGVLVPALKKQGKYEVLLISKSPEVTYTDPTTNEKRKVVANGVRIEDGACLYQCLSPDSVPVPFATISGLPRIPDKRYQTDKNGCFVVPASDLPIKGKPETGVTKSIVVNGKQFSSDNTTYVPSRMIVKLIYSHHKGSAFYFRLTQWDSEEAGGKFVPLVTPLDGAVYGNPQNFILWATRDKAKGIGVKADYAALKRSIAHGTSDGFIVVILPNVSISDPSLPDYERKDRKPLFLMLGMMRSPYSDRPIRTLQLLGMAEKSFWDSFTDFFTPFE</sequence>
<dbReference type="EMBL" id="ACLR01000244">
    <property type="protein sequence ID" value="EEK15869.1"/>
    <property type="molecule type" value="Genomic_DNA"/>
</dbReference>
<name>C2MEI3_9PORP</name>